<dbReference type="Pfam" id="PF20720">
    <property type="entry name" value="nSTAND3"/>
    <property type="match status" value="1"/>
</dbReference>
<reference evidence="4" key="1">
    <citation type="submission" date="2011-11" db="EMBL/GenBank/DDBJ databases">
        <title>Improved High-Quality Draft sequence of Desulfovibrio sp. U5L.</title>
        <authorList>
            <consortium name="US DOE Joint Genome Institute"/>
            <person name="Lucas S."/>
            <person name="Han J."/>
            <person name="Lapidus A."/>
            <person name="Cheng J.-F."/>
            <person name="Goodwin L."/>
            <person name="Pitluck S."/>
            <person name="Peters L."/>
            <person name="Ovchinnikova G."/>
            <person name="Held B."/>
            <person name="Detter J.C."/>
            <person name="Han C."/>
            <person name="Tapia R."/>
            <person name="Land M."/>
            <person name="Hauser L."/>
            <person name="Kyrpides N."/>
            <person name="Ivanova N."/>
            <person name="Pagani I."/>
            <person name="Gabster J."/>
            <person name="Walker C."/>
            <person name="Stolyar S."/>
            <person name="Stahl D."/>
            <person name="Arkin A."/>
            <person name="Dehal P."/>
            <person name="Hazen T."/>
            <person name="Woyke T."/>
        </authorList>
    </citation>
    <scope>NUCLEOTIDE SEQUENCE [LARGE SCALE GENOMIC DNA]</scope>
    <source>
        <strain evidence="4">U5L</strain>
    </source>
</reference>
<feature type="region of interest" description="Disordered" evidence="1">
    <location>
        <begin position="723"/>
        <end position="764"/>
    </location>
</feature>
<evidence type="ECO:0000313" key="4">
    <source>
        <dbReference type="EMBL" id="EIG52085.1"/>
    </source>
</evidence>
<evidence type="ECO:0000259" key="3">
    <source>
        <dbReference type="Pfam" id="PF20720"/>
    </source>
</evidence>
<evidence type="ECO:0000259" key="2">
    <source>
        <dbReference type="Pfam" id="PF04471"/>
    </source>
</evidence>
<evidence type="ECO:0000256" key="1">
    <source>
        <dbReference type="SAM" id="MobiDB-lite"/>
    </source>
</evidence>
<protein>
    <recommendedName>
        <fullName evidence="5">Restriction endonuclease type IV Mrr domain-containing protein</fullName>
    </recommendedName>
</protein>
<feature type="compositionally biased region" description="Basic and acidic residues" evidence="1">
    <location>
        <begin position="738"/>
        <end position="748"/>
    </location>
</feature>
<dbReference type="GO" id="GO:0003677">
    <property type="term" value="F:DNA binding"/>
    <property type="evidence" value="ECO:0007669"/>
    <property type="project" value="InterPro"/>
</dbReference>
<dbReference type="GO" id="GO:0004519">
    <property type="term" value="F:endonuclease activity"/>
    <property type="evidence" value="ECO:0007669"/>
    <property type="project" value="InterPro"/>
</dbReference>
<feature type="domain" description="Restriction endonuclease type IV Mrr" evidence="2">
    <location>
        <begin position="7"/>
        <end position="59"/>
    </location>
</feature>
<dbReference type="AlphaFoldDB" id="I2PX29"/>
<dbReference type="InterPro" id="IPR007560">
    <property type="entry name" value="Restrct_endonuc_IV_Mrr"/>
</dbReference>
<sequence>MPNYDFHQLSPYDLELLARDLLQMHWGVTIESFKTGKDGGIDLRYAVGSGKIIVQVKHFLKTGLTGLMREIKKEANKVRRLRPTRYVLVTSVSLSAVNKDAIVTLIGSDMLKPSDVLGQEDLNNLLGQHPVIERRHYKLWLASRAVLDRVLHNAAVTRSEFKVRQVYEEARRYVQSSAYPQALKMLNEHRVVIIAGPPGVGKSTLANLLLYIHLEHKYQAVLIQRDIEEGQTLFQQGIPQIFYFDDFMGATFLGDRSAALTGNSDKALLEFIAMVRATATARLILTTREHIYSQAIGRSERLRNSDLDDLRVFLRMPSYSFAQKARILYNHIFFSDLPFEYRDELLRNEYFLRIIKHKKFNPRLIEWLSSFRRLRNVSVEQYQPFIDNLLRDPSEIWRHAYEQEITDAGRSILLTIFSMGGKAAGGLLKSAFTSLHEHRAKRYGFITRPDDFNAAMREIAGSFIKPSGVHGVEVIDPSVLDLLNAVMRSAPENVVDVIVGAADFSQIERMWSFAKAQENRAVLDTLRIRSDQINTSVAHQMVKERRIVLGKGAVGYRGTTFESRLAVVVDVADRLSSPAVAELIAPLFTRLQQEWESERPDINDSVELLRMLDATRSTVPANLECMKGIIQSTLINEIQTGCNSDELRELLWVIDISCDNATMGALQAAFGSYRQSMFRNEVHECNSPEQFDGLMDDIEFFGSQLGVDVKSLLEQVAEAKAEFEENEEERAEQMQDELSEHWRGERASEQSVSAMFGSLRGDRN</sequence>
<dbReference type="EMBL" id="JH600068">
    <property type="protein sequence ID" value="EIG52085.1"/>
    <property type="molecule type" value="Genomic_DNA"/>
</dbReference>
<dbReference type="InterPro" id="IPR049050">
    <property type="entry name" value="nSTAND3"/>
</dbReference>
<accession>I2PX29</accession>
<dbReference type="InterPro" id="IPR027417">
    <property type="entry name" value="P-loop_NTPase"/>
</dbReference>
<dbReference type="InterPro" id="IPR011856">
    <property type="entry name" value="tRNA_endonuc-like_dom_sf"/>
</dbReference>
<feature type="domain" description="Novel STAND NTPase 3" evidence="3">
    <location>
        <begin position="173"/>
        <end position="333"/>
    </location>
</feature>
<gene>
    <name evidence="4" type="ORF">DesU5LDRAFT_0377</name>
</gene>
<dbReference type="eggNOG" id="COG0464">
    <property type="taxonomic scope" value="Bacteria"/>
</dbReference>
<organism evidence="4">
    <name type="scientific">Desulfovibrio sp. U5L</name>
    <dbReference type="NCBI Taxonomy" id="596152"/>
    <lineage>
        <taxon>Bacteria</taxon>
        <taxon>Pseudomonadati</taxon>
        <taxon>Thermodesulfobacteriota</taxon>
        <taxon>Desulfovibrionia</taxon>
        <taxon>Desulfovibrionales</taxon>
        <taxon>Desulfovibrionaceae</taxon>
        <taxon>Desulfovibrio</taxon>
    </lineage>
</organism>
<name>I2PX29_9BACT</name>
<dbReference type="Gene3D" id="3.40.1350.10">
    <property type="match status" value="1"/>
</dbReference>
<proteinExistence type="predicted"/>
<dbReference type="SUPFAM" id="SSF52540">
    <property type="entry name" value="P-loop containing nucleoside triphosphate hydrolases"/>
    <property type="match status" value="1"/>
</dbReference>
<dbReference type="STRING" id="596152.DesU5LDRAFT_0377"/>
<dbReference type="Gene3D" id="3.40.50.300">
    <property type="entry name" value="P-loop containing nucleotide triphosphate hydrolases"/>
    <property type="match status" value="1"/>
</dbReference>
<dbReference type="Pfam" id="PF04471">
    <property type="entry name" value="Mrr_cat"/>
    <property type="match status" value="1"/>
</dbReference>
<dbReference type="HOGENOM" id="CLU_019601_1_0_7"/>
<feature type="compositionally biased region" description="Acidic residues" evidence="1">
    <location>
        <begin position="724"/>
        <end position="737"/>
    </location>
</feature>
<dbReference type="OrthoDB" id="9806903at2"/>
<dbReference type="GO" id="GO:0009307">
    <property type="term" value="P:DNA restriction-modification system"/>
    <property type="evidence" value="ECO:0007669"/>
    <property type="project" value="InterPro"/>
</dbReference>
<evidence type="ECO:0008006" key="5">
    <source>
        <dbReference type="Google" id="ProtNLM"/>
    </source>
</evidence>